<dbReference type="GeneID" id="106534628"/>
<dbReference type="Proteomes" id="UP000192220">
    <property type="component" value="Unplaced"/>
</dbReference>
<protein>
    <submittedName>
        <fullName evidence="3">Uncharacterized protein LOC106534628</fullName>
    </submittedName>
</protein>
<proteinExistence type="predicted"/>
<sequence>MRIKLGSNTEEEEEEGGEKEKKGGRVAPLLLLLLLPAESLPGQEVTCCPGGSNRSQAERRWRRADLRWTWSGPGCWCRDIVARRRRRRVMKARSDEVKNKIKKGEEGGRKEAANWLRRGEESKWRFRRDVQTWTNFTPVLLLLLSPPSSSSSSPLLTGRASMGRFGWVRLGSGGFGVSLNLISKAHHVFVSSLQGDVASKHLCLHAHVTGSPPPPSSLLLFLPVPNQYQL</sequence>
<evidence type="ECO:0000313" key="2">
    <source>
        <dbReference type="Proteomes" id="UP000192220"/>
    </source>
</evidence>
<organism evidence="2 3">
    <name type="scientific">Austrofundulus limnaeus</name>
    <name type="common">Annual killifish</name>
    <dbReference type="NCBI Taxonomy" id="52670"/>
    <lineage>
        <taxon>Eukaryota</taxon>
        <taxon>Metazoa</taxon>
        <taxon>Chordata</taxon>
        <taxon>Craniata</taxon>
        <taxon>Vertebrata</taxon>
        <taxon>Euteleostomi</taxon>
        <taxon>Actinopterygii</taxon>
        <taxon>Neopterygii</taxon>
        <taxon>Teleostei</taxon>
        <taxon>Neoteleostei</taxon>
        <taxon>Acanthomorphata</taxon>
        <taxon>Ovalentaria</taxon>
        <taxon>Atherinomorphae</taxon>
        <taxon>Cyprinodontiformes</taxon>
        <taxon>Rivulidae</taxon>
        <taxon>Austrofundulus</taxon>
    </lineage>
</organism>
<evidence type="ECO:0000313" key="3">
    <source>
        <dbReference type="RefSeq" id="XP_013886781.1"/>
    </source>
</evidence>
<name>A0A2I4D3G8_AUSLI</name>
<accession>A0A2I4D3G8</accession>
<evidence type="ECO:0000256" key="1">
    <source>
        <dbReference type="SAM" id="MobiDB-lite"/>
    </source>
</evidence>
<keyword evidence="2" id="KW-1185">Reference proteome</keyword>
<feature type="region of interest" description="Disordered" evidence="1">
    <location>
        <begin position="1"/>
        <end position="23"/>
    </location>
</feature>
<dbReference type="RefSeq" id="XP_013886781.1">
    <property type="nucleotide sequence ID" value="XM_014031327.1"/>
</dbReference>
<dbReference type="InParanoid" id="A0A2I4D3G8"/>
<dbReference type="KEGG" id="alim:106534628"/>
<gene>
    <name evidence="3" type="primary">LOC106534628</name>
</gene>
<dbReference type="AlphaFoldDB" id="A0A2I4D3G8"/>
<reference evidence="3" key="1">
    <citation type="submission" date="2025-08" db="UniProtKB">
        <authorList>
            <consortium name="RefSeq"/>
        </authorList>
    </citation>
    <scope>IDENTIFICATION</scope>
</reference>